<sequence length="255" mass="28275">MRSTTLPSYPERLRDLSRCVRQADGPVPEGWSPEIFALYREMFRASFAANLQDAFPESQRHVGNECWETLLNDFLTRCDCPSPSFHAVPSAFCQFVLEHSSDYPTLPEFLPALLHWEWLTLNLAIAENPAELGESNLADGWVQLAPSASLQHYPFAVHCSTAESQQPAKRDCYLLIHRDGQGQVFSRELELQEARLAAALVDAPRAPSEAHALAFPADECPFDWSRELLEAWAAAGIVCVTNPNPSLAGTSPSPP</sequence>
<accession>A0AAE2YSC7</accession>
<dbReference type="EMBL" id="JAAXYO010000182">
    <property type="protein sequence ID" value="MBU2789163.1"/>
    <property type="molecule type" value="Genomic_DNA"/>
</dbReference>
<dbReference type="InterPro" id="IPR054098">
    <property type="entry name" value="NGO1945-like_C"/>
</dbReference>
<dbReference type="RefSeq" id="WP_215871437.1">
    <property type="nucleotide sequence ID" value="NZ_JAAXYO010000182.1"/>
</dbReference>
<evidence type="ECO:0000259" key="2">
    <source>
        <dbReference type="Pfam" id="PF22106"/>
    </source>
</evidence>
<evidence type="ECO:0000313" key="4">
    <source>
        <dbReference type="Proteomes" id="UP001197378"/>
    </source>
</evidence>
<name>A0AAE2YSC7_9PROT</name>
<dbReference type="Pfam" id="PF09836">
    <property type="entry name" value="DUF2063"/>
    <property type="match status" value="1"/>
</dbReference>
<comment type="caution">
    <text evidence="3">The sequence shown here is derived from an EMBL/GenBank/DDBJ whole genome shotgun (WGS) entry which is preliminary data.</text>
</comment>
<dbReference type="Pfam" id="PF22106">
    <property type="entry name" value="NGO1945_C"/>
    <property type="match status" value="1"/>
</dbReference>
<evidence type="ECO:0008006" key="5">
    <source>
        <dbReference type="Google" id="ProtNLM"/>
    </source>
</evidence>
<dbReference type="Proteomes" id="UP001197378">
    <property type="component" value="Unassembled WGS sequence"/>
</dbReference>
<evidence type="ECO:0000313" key="3">
    <source>
        <dbReference type="EMBL" id="MBU2789163.1"/>
    </source>
</evidence>
<dbReference type="InterPro" id="IPR018640">
    <property type="entry name" value="DUF2063"/>
</dbReference>
<proteinExistence type="predicted"/>
<feature type="domain" description="Putative DNA-binding" evidence="1">
    <location>
        <begin position="14"/>
        <end position="96"/>
    </location>
</feature>
<keyword evidence="4" id="KW-1185">Reference proteome</keyword>
<evidence type="ECO:0000259" key="1">
    <source>
        <dbReference type="Pfam" id="PF09836"/>
    </source>
</evidence>
<dbReference type="Gene3D" id="3.90.930.50">
    <property type="match status" value="1"/>
</dbReference>
<dbReference type="AlphaFoldDB" id="A0AAE2YSC7"/>
<dbReference type="Gene3D" id="1.10.150.690">
    <property type="entry name" value="DUF2063"/>
    <property type="match status" value="1"/>
</dbReference>
<gene>
    <name evidence="3" type="ORF">HFQ13_13265</name>
</gene>
<dbReference type="InterPro" id="IPR044922">
    <property type="entry name" value="DUF2063_N_sf"/>
</dbReference>
<reference evidence="3" key="1">
    <citation type="journal article" date="2021" name="ISME J.">
        <title>Genomic evolution of the class Acidithiobacillia: deep-branching Proteobacteria living in extreme acidic conditions.</title>
        <authorList>
            <person name="Moya-Beltran A."/>
            <person name="Beard S."/>
            <person name="Rojas-Villalobos C."/>
            <person name="Issotta F."/>
            <person name="Gallardo Y."/>
            <person name="Ulloa R."/>
            <person name="Giaveno A."/>
            <person name="Degli Esposti M."/>
            <person name="Johnson D.B."/>
            <person name="Quatrini R."/>
        </authorList>
    </citation>
    <scope>NUCLEOTIDE SEQUENCE</scope>
    <source>
        <strain evidence="3">VAN18-1</strain>
    </source>
</reference>
<organism evidence="3 4">
    <name type="scientific">Igneacidithiobacillus copahuensis</name>
    <dbReference type="NCBI Taxonomy" id="2724909"/>
    <lineage>
        <taxon>Bacteria</taxon>
        <taxon>Pseudomonadati</taxon>
        <taxon>Pseudomonadota</taxon>
        <taxon>Acidithiobacillia</taxon>
        <taxon>Acidithiobacillales</taxon>
        <taxon>Acidithiobacillaceae</taxon>
        <taxon>Igneacidithiobacillus</taxon>
    </lineage>
</organism>
<feature type="domain" description="NGO1945-like C-terminal" evidence="2">
    <location>
        <begin position="146"/>
        <end position="229"/>
    </location>
</feature>
<protein>
    <recommendedName>
        <fullName evidence="5">DNA-binding domain-containing protein</fullName>
    </recommendedName>
</protein>